<dbReference type="Pfam" id="PF09423">
    <property type="entry name" value="PhoD"/>
    <property type="match status" value="1"/>
</dbReference>
<dbReference type="InterPro" id="IPR006311">
    <property type="entry name" value="TAT_signal"/>
</dbReference>
<evidence type="ECO:0000259" key="2">
    <source>
        <dbReference type="Pfam" id="PF16655"/>
    </source>
</evidence>
<dbReference type="InterPro" id="IPR038607">
    <property type="entry name" value="PhoD-like_sf"/>
</dbReference>
<sequence length="514" mass="56851">MDAHPPNSPTHPRRRSLLKAAGVSSAALLAGIGVPGTAEAAWSGARLRDDPFRLGIASGDPSDDGFELWTRLAPEPLAPDGHGGMPLAPFDVRWEVAEDERFRRVVRRGHALATAELAHSVHPRVRGLRPERLYFYRFRTGRWTSPVGRVRTAPRAGTRPASFTFATASCQAWYHGWFSAHRHLAADAPDVVFFLGDYIYEYAITAANLWREGVTPGEGHDRETVTLAEYRLRYALTKTDPDLQAAHAAAPFVITPDDHEVQNNYADETSAYGIPPEDFRLRRAVAYRALYENAPLPRAALPIGGPDARYQRRLVIGDLATFNVLDTRQHRAPERGSILGASQERWLLDGLRGSRTTWNVLAQQVAVMHVTDDRVDQWDGFPAARQRLLDTFADPSVTNPVVLTGDTHRATAGDLHADFADPGSPVVGSELITTSIASDGDGADTDPYEPDWTQHPWVKFYSGRRGYTLCRMTPRELTADFRAVSWVQRDAQAPVSTLARFVTEAGRPGLEKVN</sequence>
<dbReference type="PROSITE" id="PS51318">
    <property type="entry name" value="TAT"/>
    <property type="match status" value="1"/>
</dbReference>
<dbReference type="SUPFAM" id="SSF56300">
    <property type="entry name" value="Metallo-dependent phosphatases"/>
    <property type="match status" value="1"/>
</dbReference>
<protein>
    <submittedName>
        <fullName evidence="3">Alkaline phosphatase D family protein</fullName>
    </submittedName>
</protein>
<name>A0ABU2SBK6_9ACTN</name>
<dbReference type="PANTHER" id="PTHR43606:SF2">
    <property type="entry name" value="ALKALINE PHOSPHATASE FAMILY PROTEIN (AFU_ORTHOLOGUE AFUA_5G03860)"/>
    <property type="match status" value="1"/>
</dbReference>
<dbReference type="RefSeq" id="WP_311619438.1">
    <property type="nucleotide sequence ID" value="NZ_JAVREV010000012.1"/>
</dbReference>
<dbReference type="CDD" id="cd07389">
    <property type="entry name" value="MPP_PhoD"/>
    <property type="match status" value="1"/>
</dbReference>
<feature type="domain" description="PhoD-like phosphatase metallophosphatase" evidence="1">
    <location>
        <begin position="165"/>
        <end position="481"/>
    </location>
</feature>
<dbReference type="InterPro" id="IPR032093">
    <property type="entry name" value="PhoD_N"/>
</dbReference>
<comment type="caution">
    <text evidence="3">The sequence shown here is derived from an EMBL/GenBank/DDBJ whole genome shotgun (WGS) entry which is preliminary data.</text>
</comment>
<evidence type="ECO:0000313" key="4">
    <source>
        <dbReference type="Proteomes" id="UP001183615"/>
    </source>
</evidence>
<dbReference type="EMBL" id="JAVREV010000012">
    <property type="protein sequence ID" value="MDT0445229.1"/>
    <property type="molecule type" value="Genomic_DNA"/>
</dbReference>
<dbReference type="InterPro" id="IPR052900">
    <property type="entry name" value="Phospholipid_Metab_Enz"/>
</dbReference>
<organism evidence="3 4">
    <name type="scientific">Streptomyces johnsoniae</name>
    <dbReference type="NCBI Taxonomy" id="3075532"/>
    <lineage>
        <taxon>Bacteria</taxon>
        <taxon>Bacillati</taxon>
        <taxon>Actinomycetota</taxon>
        <taxon>Actinomycetes</taxon>
        <taxon>Kitasatosporales</taxon>
        <taxon>Streptomycetaceae</taxon>
        <taxon>Streptomyces</taxon>
    </lineage>
</organism>
<evidence type="ECO:0000313" key="3">
    <source>
        <dbReference type="EMBL" id="MDT0445229.1"/>
    </source>
</evidence>
<accession>A0ABU2SBK6</accession>
<reference evidence="4" key="1">
    <citation type="submission" date="2023-07" db="EMBL/GenBank/DDBJ databases">
        <title>30 novel species of actinomycetes from the DSMZ collection.</title>
        <authorList>
            <person name="Nouioui I."/>
        </authorList>
    </citation>
    <scope>NUCLEOTIDE SEQUENCE [LARGE SCALE GENOMIC DNA]</scope>
    <source>
        <strain evidence="4">DSM 41886</strain>
    </source>
</reference>
<feature type="domain" description="Phospholipase D N-terminal" evidence="2">
    <location>
        <begin position="54"/>
        <end position="152"/>
    </location>
</feature>
<keyword evidence="4" id="KW-1185">Reference proteome</keyword>
<dbReference type="PANTHER" id="PTHR43606">
    <property type="entry name" value="PHOSPHATASE, PUTATIVE (AFU_ORTHOLOGUE AFUA_6G08710)-RELATED"/>
    <property type="match status" value="1"/>
</dbReference>
<proteinExistence type="predicted"/>
<dbReference type="InterPro" id="IPR029052">
    <property type="entry name" value="Metallo-depent_PP-like"/>
</dbReference>
<dbReference type="Proteomes" id="UP001183615">
    <property type="component" value="Unassembled WGS sequence"/>
</dbReference>
<dbReference type="Gene3D" id="2.60.40.380">
    <property type="entry name" value="Purple acid phosphatase-like, N-terminal"/>
    <property type="match status" value="1"/>
</dbReference>
<dbReference type="Gene3D" id="3.60.21.70">
    <property type="entry name" value="PhoD-like phosphatase"/>
    <property type="match status" value="1"/>
</dbReference>
<dbReference type="Pfam" id="PF16655">
    <property type="entry name" value="PhoD_N"/>
    <property type="match status" value="1"/>
</dbReference>
<dbReference type="InterPro" id="IPR018946">
    <property type="entry name" value="PhoD-like_MPP"/>
</dbReference>
<evidence type="ECO:0000259" key="1">
    <source>
        <dbReference type="Pfam" id="PF09423"/>
    </source>
</evidence>
<gene>
    <name evidence="3" type="ORF">RM779_21875</name>
</gene>